<reference evidence="2" key="2">
    <citation type="submission" date="2023-01" db="EMBL/GenBank/DDBJ databases">
        <authorList>
            <person name="Petersen C."/>
        </authorList>
    </citation>
    <scope>NUCLEOTIDE SEQUENCE</scope>
    <source>
        <strain evidence="2">IBT 17514</strain>
    </source>
</reference>
<proteinExistence type="predicted"/>
<comment type="caution">
    <text evidence="2">The sequence shown here is derived from an EMBL/GenBank/DDBJ whole genome shotgun (WGS) entry which is preliminary data.</text>
</comment>
<sequence>MAHGTQTLGWIWPKDPRPGNPTSWPRRWRLRDILTNKGPDIYVGVINKKRPPERRPPAPKDESSNDYTPWPWFSTPSSYSSSDSEPDIKSSPRLQKTNWDRWNNAESPNSSTISSESSKQPEYQVPWARRGSEERYDFRQRKYTIPDLGTWSRVEYCATRGKGGWMRIGSKGEKHCVPRRYWDRNGTEYPANYWHDIIHGEHEDEVRK</sequence>
<feature type="region of interest" description="Disordered" evidence="1">
    <location>
        <begin position="1"/>
        <end position="27"/>
    </location>
</feature>
<evidence type="ECO:0000313" key="2">
    <source>
        <dbReference type="EMBL" id="KAJ5734350.1"/>
    </source>
</evidence>
<reference evidence="2" key="1">
    <citation type="journal article" date="2023" name="IMA Fungus">
        <title>Comparative genomic study of the Penicillium genus elucidates a diverse pangenome and 15 lateral gene transfer events.</title>
        <authorList>
            <person name="Petersen C."/>
            <person name="Sorensen T."/>
            <person name="Nielsen M.R."/>
            <person name="Sondergaard T.E."/>
            <person name="Sorensen J.L."/>
            <person name="Fitzpatrick D.A."/>
            <person name="Frisvad J.C."/>
            <person name="Nielsen K.L."/>
        </authorList>
    </citation>
    <scope>NUCLEOTIDE SEQUENCE</scope>
    <source>
        <strain evidence="2">IBT 17514</strain>
    </source>
</reference>
<evidence type="ECO:0000313" key="3">
    <source>
        <dbReference type="Proteomes" id="UP001215712"/>
    </source>
</evidence>
<dbReference type="Proteomes" id="UP001215712">
    <property type="component" value="Unassembled WGS sequence"/>
</dbReference>
<dbReference type="AlphaFoldDB" id="A0AAD6MZQ9"/>
<evidence type="ECO:0000256" key="1">
    <source>
        <dbReference type="SAM" id="MobiDB-lite"/>
    </source>
</evidence>
<accession>A0AAD6MZQ9</accession>
<keyword evidence="3" id="KW-1185">Reference proteome</keyword>
<protein>
    <submittedName>
        <fullName evidence="2">Uncharacterized protein</fullName>
    </submittedName>
</protein>
<feature type="region of interest" description="Disordered" evidence="1">
    <location>
        <begin position="39"/>
        <end position="126"/>
    </location>
</feature>
<dbReference type="EMBL" id="JAQJAN010000003">
    <property type="protein sequence ID" value="KAJ5734350.1"/>
    <property type="molecule type" value="Genomic_DNA"/>
</dbReference>
<feature type="compositionally biased region" description="Polar residues" evidence="1">
    <location>
        <begin position="93"/>
        <end position="106"/>
    </location>
</feature>
<name>A0AAD6MZQ9_9EURO</name>
<gene>
    <name evidence="2" type="ORF">N7493_003136</name>
</gene>
<feature type="compositionally biased region" description="Low complexity" evidence="1">
    <location>
        <begin position="69"/>
        <end position="83"/>
    </location>
</feature>
<organism evidence="2 3">
    <name type="scientific">Penicillium malachiteum</name>
    <dbReference type="NCBI Taxonomy" id="1324776"/>
    <lineage>
        <taxon>Eukaryota</taxon>
        <taxon>Fungi</taxon>
        <taxon>Dikarya</taxon>
        <taxon>Ascomycota</taxon>
        <taxon>Pezizomycotina</taxon>
        <taxon>Eurotiomycetes</taxon>
        <taxon>Eurotiomycetidae</taxon>
        <taxon>Eurotiales</taxon>
        <taxon>Aspergillaceae</taxon>
        <taxon>Penicillium</taxon>
    </lineage>
</organism>
<feature type="compositionally biased region" description="Basic and acidic residues" evidence="1">
    <location>
        <begin position="53"/>
        <end position="63"/>
    </location>
</feature>
<feature type="compositionally biased region" description="Low complexity" evidence="1">
    <location>
        <begin position="107"/>
        <end position="118"/>
    </location>
</feature>